<gene>
    <name evidence="4" type="ORF">EVEC_LOCUS11425</name>
</gene>
<reference evidence="4 5" key="2">
    <citation type="submission" date="2018-10" db="EMBL/GenBank/DDBJ databases">
        <authorList>
            <consortium name="Pathogen Informatics"/>
        </authorList>
    </citation>
    <scope>NUCLEOTIDE SEQUENCE [LARGE SCALE GENOMIC DNA]</scope>
</reference>
<accession>A0A0N4VMM9</accession>
<sequence>MHSLTDFRSTENNRNKLVPCYSLPVSQYLSSPSQSTQHQQLKHHYHQQQQQQQQEKQQQQQEEKQQPQQQLNVQAADSNEVSFFFLAQICPAVIAIHSYLFLLVSLSLSMSSFESISADRSLMSQSLPNHHSIPSIPTPAETVYRYSPTMANCPNCHEYVFTVVRLHPGSLTWLLSALLCLLGNSYIDEHFCYSTTENLDEKPPVVVVVLYHSASKIVRMLNIPVQTVRQYLGNTNFGQPFYCIH</sequence>
<reference evidence="6" key="1">
    <citation type="submission" date="2017-02" db="UniProtKB">
        <authorList>
            <consortium name="WormBaseParasite"/>
        </authorList>
    </citation>
    <scope>IDENTIFICATION</scope>
</reference>
<feature type="compositionally biased region" description="Low complexity" evidence="1">
    <location>
        <begin position="47"/>
        <end position="70"/>
    </location>
</feature>
<feature type="region of interest" description="Disordered" evidence="1">
    <location>
        <begin position="32"/>
        <end position="72"/>
    </location>
</feature>
<keyword evidence="2" id="KW-0472">Membrane</keyword>
<protein>
    <submittedName>
        <fullName evidence="6">LITAF domain-containing protein</fullName>
    </submittedName>
</protein>
<evidence type="ECO:0000256" key="2">
    <source>
        <dbReference type="SAM" id="Phobius"/>
    </source>
</evidence>
<dbReference type="WBParaSite" id="EVEC_0001219401-mRNA-1">
    <property type="protein sequence ID" value="EVEC_0001219401-mRNA-1"/>
    <property type="gene ID" value="EVEC_0001219401"/>
</dbReference>
<evidence type="ECO:0000313" key="5">
    <source>
        <dbReference type="Proteomes" id="UP000274131"/>
    </source>
</evidence>
<organism evidence="6">
    <name type="scientific">Enterobius vermicularis</name>
    <name type="common">Human pinworm</name>
    <dbReference type="NCBI Taxonomy" id="51028"/>
    <lineage>
        <taxon>Eukaryota</taxon>
        <taxon>Metazoa</taxon>
        <taxon>Ecdysozoa</taxon>
        <taxon>Nematoda</taxon>
        <taxon>Chromadorea</taxon>
        <taxon>Rhabditida</taxon>
        <taxon>Spirurina</taxon>
        <taxon>Oxyuridomorpha</taxon>
        <taxon>Oxyuroidea</taxon>
        <taxon>Oxyuridae</taxon>
        <taxon>Enterobius</taxon>
    </lineage>
</organism>
<feature type="transmembrane region" description="Helical" evidence="2">
    <location>
        <begin position="81"/>
        <end position="104"/>
    </location>
</feature>
<evidence type="ECO:0000313" key="4">
    <source>
        <dbReference type="EMBL" id="VDD96674.1"/>
    </source>
</evidence>
<dbReference type="InterPro" id="IPR006629">
    <property type="entry name" value="LITAF"/>
</dbReference>
<dbReference type="EMBL" id="UXUI01012032">
    <property type="protein sequence ID" value="VDD96674.1"/>
    <property type="molecule type" value="Genomic_DNA"/>
</dbReference>
<keyword evidence="2" id="KW-0812">Transmembrane</keyword>
<evidence type="ECO:0000256" key="1">
    <source>
        <dbReference type="SAM" id="MobiDB-lite"/>
    </source>
</evidence>
<dbReference type="Proteomes" id="UP000274131">
    <property type="component" value="Unassembled WGS sequence"/>
</dbReference>
<keyword evidence="2" id="KW-1133">Transmembrane helix</keyword>
<keyword evidence="5" id="KW-1185">Reference proteome</keyword>
<name>A0A0N4VMM9_ENTVE</name>
<evidence type="ECO:0000259" key="3">
    <source>
        <dbReference type="Pfam" id="PF10601"/>
    </source>
</evidence>
<dbReference type="Pfam" id="PF10601">
    <property type="entry name" value="zf-LITAF-like"/>
    <property type="match status" value="1"/>
</dbReference>
<evidence type="ECO:0000313" key="6">
    <source>
        <dbReference type="WBParaSite" id="EVEC_0001219401-mRNA-1"/>
    </source>
</evidence>
<dbReference type="AlphaFoldDB" id="A0A0N4VMM9"/>
<proteinExistence type="predicted"/>
<feature type="domain" description="LITAF" evidence="3">
    <location>
        <begin position="147"/>
        <end position="184"/>
    </location>
</feature>